<dbReference type="KEGG" id="sur:STAUR_3079"/>
<dbReference type="HOGENOM" id="CLU_567313_0_0_7"/>
<feature type="compositionally biased region" description="Basic and acidic residues" evidence="1">
    <location>
        <begin position="217"/>
        <end position="227"/>
    </location>
</feature>
<dbReference type="Proteomes" id="UP000001351">
    <property type="component" value="Chromosome"/>
</dbReference>
<evidence type="ECO:0000313" key="2">
    <source>
        <dbReference type="EMBL" id="ADO70871.1"/>
    </source>
</evidence>
<dbReference type="STRING" id="378806.STAUR_3079"/>
<evidence type="ECO:0000313" key="3">
    <source>
        <dbReference type="Proteomes" id="UP000001351"/>
    </source>
</evidence>
<name>E3FTR9_STIAD</name>
<feature type="region of interest" description="Disordered" evidence="1">
    <location>
        <begin position="209"/>
        <end position="232"/>
    </location>
</feature>
<dbReference type="EMBL" id="CP002271">
    <property type="protein sequence ID" value="ADO70871.1"/>
    <property type="molecule type" value="Genomic_DNA"/>
</dbReference>
<keyword evidence="3" id="KW-1185">Reference proteome</keyword>
<dbReference type="AlphaFoldDB" id="E3FTR9"/>
<sequence>MLTPLGGIPGPRADGVGLAPDVGELIEKELVLREQRRHVLRGGWDGGAQQRQQEGMPPRWHAEEGRGELVVAEGVEQDGALAHLRLGGLVEHLLHIRGDGPPGDEHVQPRMGQLPDAQALEELHQGRQAVGEVEVAAVLHRQCAGLEGQALKQRRSVRLGLRAEVLHGLQVVGPDAPGDRNGPLDIVETAILDELLLVRHEAGELAVRRRVGPRARGHGDEPDPRPDDDAELPQPAAHRVEQRLAVDGRTAHPLSAAGDHLQLQDVVHLEAMAEGLPPNAPHRQRPAHAQVDEVGQGRRALAQGNGGLQQLDPPDPRVHPGAVAGHLMNGGERGHVDEHPGLDLGLAAGAVALADAARARDLQPVPPREADHLHDVLHRTRDEHGPGRAVEDVAKVVRGLLPGRRVQQQLSVERGQAQRARFVTGGPAAAHRVECRDGRHQRSLEDGPAGKGVARHGGLAFRLQGDRRIIPSSLIFYTNNV</sequence>
<organism evidence="2 3">
    <name type="scientific">Stigmatella aurantiaca (strain DW4/3-1)</name>
    <dbReference type="NCBI Taxonomy" id="378806"/>
    <lineage>
        <taxon>Bacteria</taxon>
        <taxon>Pseudomonadati</taxon>
        <taxon>Myxococcota</taxon>
        <taxon>Myxococcia</taxon>
        <taxon>Myxococcales</taxon>
        <taxon>Cystobacterineae</taxon>
        <taxon>Archangiaceae</taxon>
        <taxon>Stigmatella</taxon>
    </lineage>
</organism>
<proteinExistence type="predicted"/>
<reference evidence="2 3" key="1">
    <citation type="journal article" date="2011" name="Mol. Biol. Evol.">
        <title>Comparative genomic analysis of fruiting body formation in Myxococcales.</title>
        <authorList>
            <person name="Huntley S."/>
            <person name="Hamann N."/>
            <person name="Wegener-Feldbrugge S."/>
            <person name="Treuner-Lange A."/>
            <person name="Kube M."/>
            <person name="Reinhardt R."/>
            <person name="Klages S."/>
            <person name="Muller R."/>
            <person name="Ronning C.M."/>
            <person name="Nierman W.C."/>
            <person name="Sogaard-Andersen L."/>
        </authorList>
    </citation>
    <scope>NUCLEOTIDE SEQUENCE [LARGE SCALE GENOMIC DNA]</scope>
    <source>
        <strain evidence="2 3">DW4/3-1</strain>
    </source>
</reference>
<gene>
    <name evidence="2" type="ordered locus">STAUR_3079</name>
</gene>
<evidence type="ECO:0000256" key="1">
    <source>
        <dbReference type="SAM" id="MobiDB-lite"/>
    </source>
</evidence>
<protein>
    <submittedName>
        <fullName evidence="2">Uncharacterized protein</fullName>
    </submittedName>
</protein>
<accession>E3FTR9</accession>